<evidence type="ECO:0000256" key="1">
    <source>
        <dbReference type="ARBA" id="ARBA00005380"/>
    </source>
</evidence>
<comment type="subunit">
    <text evidence="12">Homodimer.</text>
</comment>
<comment type="caution">
    <text evidence="14">The sequence shown here is derived from an EMBL/GenBank/DDBJ whole genome shotgun (WGS) entry which is preliminary data.</text>
</comment>
<dbReference type="Proteomes" id="UP000621454">
    <property type="component" value="Unassembled WGS sequence"/>
</dbReference>
<keyword evidence="7 12" id="KW-0418">Kinase</keyword>
<feature type="binding site" evidence="12">
    <location>
        <position position="234"/>
    </location>
    <ligand>
        <name>substrate</name>
    </ligand>
</feature>
<evidence type="ECO:0000256" key="12">
    <source>
        <dbReference type="HAMAP-Rule" id="MF_01987"/>
    </source>
</evidence>
<comment type="pathway">
    <text evidence="12">Carbohydrate metabolism; D-ribose degradation; D-ribose 5-phosphate from beta-D-ribopyranose: step 2/2.</text>
</comment>
<evidence type="ECO:0000313" key="15">
    <source>
        <dbReference type="Proteomes" id="UP000621454"/>
    </source>
</evidence>
<keyword evidence="9 12" id="KW-0460">Magnesium</keyword>
<evidence type="ECO:0000256" key="8">
    <source>
        <dbReference type="ARBA" id="ARBA00022840"/>
    </source>
</evidence>
<feature type="binding site" evidence="12">
    <location>
        <position position="267"/>
    </location>
    <ligand>
        <name>K(+)</name>
        <dbReference type="ChEBI" id="CHEBI:29103"/>
    </ligand>
</feature>
<evidence type="ECO:0000313" key="14">
    <source>
        <dbReference type="EMBL" id="GGB37149.1"/>
    </source>
</evidence>
<accession>A0A916WXC7</accession>
<gene>
    <name evidence="12 14" type="primary">rbsK</name>
    <name evidence="14" type="ORF">GCM10011489_26250</name>
</gene>
<keyword evidence="4 12" id="KW-0808">Transferase</keyword>
<dbReference type="PANTHER" id="PTHR10584">
    <property type="entry name" value="SUGAR KINASE"/>
    <property type="match status" value="1"/>
</dbReference>
<organism evidence="14 15">
    <name type="scientific">Gordonia jinhuaensis</name>
    <dbReference type="NCBI Taxonomy" id="1517702"/>
    <lineage>
        <taxon>Bacteria</taxon>
        <taxon>Bacillati</taxon>
        <taxon>Actinomycetota</taxon>
        <taxon>Actinomycetes</taxon>
        <taxon>Mycobacteriales</taxon>
        <taxon>Gordoniaceae</taxon>
        <taxon>Gordonia</taxon>
    </lineage>
</organism>
<comment type="similarity">
    <text evidence="1">Belongs to the carbohydrate kinase pfkB family.</text>
</comment>
<dbReference type="InterPro" id="IPR011611">
    <property type="entry name" value="PfkB_dom"/>
</dbReference>
<feature type="binding site" evidence="12">
    <location>
        <position position="141"/>
    </location>
    <ligand>
        <name>substrate</name>
    </ligand>
</feature>
<dbReference type="HAMAP" id="MF_01987">
    <property type="entry name" value="Ribokinase"/>
    <property type="match status" value="1"/>
</dbReference>
<sequence length="282" mass="28809">MSSAHGTRHPRIAVVGSINVDITATTSRLPGPGETVTDGVLTRMPGGKGSNQASAAARLGGDVRMIGAVGRDGEAELMRAALGRAGVNTSALAERDSATGIALICVDSHGENQISVCPGANSEIDTSSIDFDDDAVIMQLEIPMDRVLDAARRASGMVVLNASPVRDLPRELLDNTDLLVVNEHERDALDHIPPGCLVAVTYGADGAELLRDGTSLARAAGVPTTAVSSVGAGDAFCAALVVGLLRGYEPRVALEAACAVGAAAVADEATQPEFGDLDEYVG</sequence>
<feature type="binding site" evidence="12">
    <location>
        <position position="230"/>
    </location>
    <ligand>
        <name>K(+)</name>
        <dbReference type="ChEBI" id="CHEBI:29103"/>
    </ligand>
</feature>
<comment type="caution">
    <text evidence="12">Lacks conserved residue(s) required for the propagation of feature annotation.</text>
</comment>
<dbReference type="GO" id="GO:0004747">
    <property type="term" value="F:ribokinase activity"/>
    <property type="evidence" value="ECO:0007669"/>
    <property type="project" value="UniProtKB-UniRule"/>
</dbReference>
<protein>
    <recommendedName>
        <fullName evidence="3 12">Ribokinase</fullName>
        <shortName evidence="12">RK</shortName>
        <ecNumber evidence="2 12">2.7.1.15</ecNumber>
    </recommendedName>
</protein>
<comment type="catalytic activity">
    <reaction evidence="12">
        <text>D-ribose + ATP = D-ribose 5-phosphate + ADP + H(+)</text>
        <dbReference type="Rhea" id="RHEA:13697"/>
        <dbReference type="ChEBI" id="CHEBI:15378"/>
        <dbReference type="ChEBI" id="CHEBI:30616"/>
        <dbReference type="ChEBI" id="CHEBI:47013"/>
        <dbReference type="ChEBI" id="CHEBI:78346"/>
        <dbReference type="ChEBI" id="CHEBI:456216"/>
        <dbReference type="EC" id="2.7.1.15"/>
    </reaction>
</comment>
<feature type="binding site" evidence="12">
    <location>
        <position position="264"/>
    </location>
    <ligand>
        <name>K(+)</name>
        <dbReference type="ChEBI" id="CHEBI:29103"/>
    </ligand>
</feature>
<dbReference type="EMBL" id="BMGC01000019">
    <property type="protein sequence ID" value="GGB37149.1"/>
    <property type="molecule type" value="Genomic_DNA"/>
</dbReference>
<dbReference type="GO" id="GO:0005524">
    <property type="term" value="F:ATP binding"/>
    <property type="evidence" value="ECO:0007669"/>
    <property type="project" value="UniProtKB-UniRule"/>
</dbReference>
<dbReference type="Pfam" id="PF00294">
    <property type="entry name" value="PfkB"/>
    <property type="match status" value="1"/>
</dbReference>
<keyword evidence="12" id="KW-0963">Cytoplasm</keyword>
<evidence type="ECO:0000256" key="4">
    <source>
        <dbReference type="ARBA" id="ARBA00022679"/>
    </source>
</evidence>
<evidence type="ECO:0000256" key="2">
    <source>
        <dbReference type="ARBA" id="ARBA00012035"/>
    </source>
</evidence>
<keyword evidence="5 12" id="KW-0479">Metal-binding</keyword>
<evidence type="ECO:0000256" key="3">
    <source>
        <dbReference type="ARBA" id="ARBA00016943"/>
    </source>
</evidence>
<reference evidence="14" key="1">
    <citation type="journal article" date="2014" name="Int. J. Syst. Evol. Microbiol.">
        <title>Complete genome sequence of Corynebacterium casei LMG S-19264T (=DSM 44701T), isolated from a smear-ripened cheese.</title>
        <authorList>
            <consortium name="US DOE Joint Genome Institute (JGI-PGF)"/>
            <person name="Walter F."/>
            <person name="Albersmeier A."/>
            <person name="Kalinowski J."/>
            <person name="Ruckert C."/>
        </authorList>
    </citation>
    <scope>NUCLEOTIDE SEQUENCE</scope>
    <source>
        <strain evidence="14">CGMCC 1.12827</strain>
    </source>
</reference>
<dbReference type="GO" id="GO:0005829">
    <property type="term" value="C:cytosol"/>
    <property type="evidence" value="ECO:0007669"/>
    <property type="project" value="TreeGrafter"/>
</dbReference>
<feature type="binding site" evidence="12">
    <location>
        <position position="182"/>
    </location>
    <ligand>
        <name>ATP</name>
        <dbReference type="ChEBI" id="CHEBI:30616"/>
    </ligand>
</feature>
<evidence type="ECO:0000256" key="10">
    <source>
        <dbReference type="ARBA" id="ARBA00022958"/>
    </source>
</evidence>
<dbReference type="GO" id="GO:0046872">
    <property type="term" value="F:metal ion binding"/>
    <property type="evidence" value="ECO:0007669"/>
    <property type="project" value="UniProtKB-KW"/>
</dbReference>
<evidence type="ECO:0000256" key="5">
    <source>
        <dbReference type="ARBA" id="ARBA00022723"/>
    </source>
</evidence>
<feature type="binding site" evidence="12">
    <location>
        <begin position="233"/>
        <end position="234"/>
    </location>
    <ligand>
        <name>ATP</name>
        <dbReference type="ChEBI" id="CHEBI:30616"/>
    </ligand>
</feature>
<keyword evidence="10 12" id="KW-0630">Potassium</keyword>
<feature type="active site" description="Proton acceptor" evidence="12">
    <location>
        <position position="234"/>
    </location>
</feature>
<feature type="binding site" evidence="12">
    <location>
        <begin position="19"/>
        <end position="21"/>
    </location>
    <ligand>
        <name>substrate</name>
    </ligand>
</feature>
<evidence type="ECO:0000256" key="9">
    <source>
        <dbReference type="ARBA" id="ARBA00022842"/>
    </source>
</evidence>
<dbReference type="PANTHER" id="PTHR10584:SF166">
    <property type="entry name" value="RIBOKINASE"/>
    <property type="match status" value="1"/>
</dbReference>
<comment type="activity regulation">
    <text evidence="12">Activated by a monovalent cation that binds near, but not in, the active site. The most likely occupant of the site in vivo is potassium. Ion binding induces a conformational change that may alter substrate affinity.</text>
</comment>
<dbReference type="InterPro" id="IPR029056">
    <property type="entry name" value="Ribokinase-like"/>
</dbReference>
<feature type="domain" description="Carbohydrate kinase PfkB" evidence="13">
    <location>
        <begin position="11"/>
        <end position="271"/>
    </location>
</feature>
<feature type="binding site" evidence="12">
    <location>
        <begin position="47"/>
        <end position="51"/>
    </location>
    <ligand>
        <name>substrate</name>
    </ligand>
</feature>
<keyword evidence="11 12" id="KW-0119">Carbohydrate metabolism</keyword>
<name>A0A916WXC7_9ACTN</name>
<keyword evidence="6 12" id="KW-0547">Nucleotide-binding</keyword>
<evidence type="ECO:0000259" key="13">
    <source>
        <dbReference type="Pfam" id="PF00294"/>
    </source>
</evidence>
<comment type="similarity">
    <text evidence="12">Belongs to the carbohydrate kinase PfkB family. Ribokinase subfamily.</text>
</comment>
<keyword evidence="8 12" id="KW-0067">ATP-binding</keyword>
<evidence type="ECO:0000256" key="11">
    <source>
        <dbReference type="ARBA" id="ARBA00023277"/>
    </source>
</evidence>
<feature type="binding site" evidence="12">
    <location>
        <begin position="201"/>
        <end position="206"/>
    </location>
    <ligand>
        <name>ATP</name>
        <dbReference type="ChEBI" id="CHEBI:30616"/>
    </ligand>
</feature>
<dbReference type="CDD" id="cd01174">
    <property type="entry name" value="ribokinase"/>
    <property type="match status" value="1"/>
</dbReference>
<proteinExistence type="inferred from homology"/>
<evidence type="ECO:0000256" key="6">
    <source>
        <dbReference type="ARBA" id="ARBA00022741"/>
    </source>
</evidence>
<dbReference type="InterPro" id="IPR002139">
    <property type="entry name" value="Ribo/fructo_kinase"/>
</dbReference>
<comment type="subcellular location">
    <subcellularLocation>
        <location evidence="12">Cytoplasm</location>
    </subcellularLocation>
</comment>
<comment type="cofactor">
    <cofactor evidence="12">
        <name>Mg(2+)</name>
        <dbReference type="ChEBI" id="CHEBI:18420"/>
    </cofactor>
    <text evidence="12">Requires a divalent cation, most likely magnesium in vivo, as an electrophilic catalyst to aid phosphoryl group transfer. It is the chelate of the metal and the nucleotide that is the actual substrate.</text>
</comment>
<dbReference type="SUPFAM" id="SSF53613">
    <property type="entry name" value="Ribokinase-like"/>
    <property type="match status" value="1"/>
</dbReference>
<dbReference type="PRINTS" id="PR00990">
    <property type="entry name" value="RIBOKINASE"/>
</dbReference>
<dbReference type="AlphaFoldDB" id="A0A916WXC7"/>
<comment type="function">
    <text evidence="12">Catalyzes the phosphorylation of ribose at O-5 in a reaction requiring ATP and magnesium. The resulting D-ribose-5-phosphate can then be used either for sythesis of nucleotides, histidine, and tryptophan, or as a component of the pentose phosphate pathway.</text>
</comment>
<evidence type="ECO:0000256" key="7">
    <source>
        <dbReference type="ARBA" id="ARBA00022777"/>
    </source>
</evidence>
<dbReference type="EC" id="2.7.1.15" evidence="2 12"/>
<dbReference type="InterPro" id="IPR002173">
    <property type="entry name" value="Carboh/pur_kinase_PfkB_CS"/>
</dbReference>
<dbReference type="GO" id="GO:0019303">
    <property type="term" value="P:D-ribose catabolic process"/>
    <property type="evidence" value="ECO:0007669"/>
    <property type="project" value="UniProtKB-UniRule"/>
</dbReference>
<dbReference type="PROSITE" id="PS00584">
    <property type="entry name" value="PFKB_KINASES_2"/>
    <property type="match status" value="1"/>
</dbReference>
<dbReference type="Gene3D" id="3.40.1190.20">
    <property type="match status" value="1"/>
</dbReference>
<keyword evidence="15" id="KW-1185">Reference proteome</keyword>
<dbReference type="InterPro" id="IPR011877">
    <property type="entry name" value="Ribokinase"/>
</dbReference>
<reference evidence="14" key="2">
    <citation type="submission" date="2020-09" db="EMBL/GenBank/DDBJ databases">
        <authorList>
            <person name="Sun Q."/>
            <person name="Zhou Y."/>
        </authorList>
    </citation>
    <scope>NUCLEOTIDE SEQUENCE</scope>
    <source>
        <strain evidence="14">CGMCC 1.12827</strain>
    </source>
</reference>
<dbReference type="RefSeq" id="WP_188587037.1">
    <property type="nucleotide sequence ID" value="NZ_BMGC01000019.1"/>
</dbReference>